<evidence type="ECO:0000256" key="1">
    <source>
        <dbReference type="ARBA" id="ARBA00022737"/>
    </source>
</evidence>
<dbReference type="CDD" id="cd00603">
    <property type="entry name" value="IPT_PCSR"/>
    <property type="match status" value="1"/>
</dbReference>
<dbReference type="Gene3D" id="2.120.10.30">
    <property type="entry name" value="TolB, C-terminal domain"/>
    <property type="match status" value="3"/>
</dbReference>
<dbReference type="Pfam" id="PF01436">
    <property type="entry name" value="NHL"/>
    <property type="match status" value="4"/>
</dbReference>
<gene>
    <name evidence="4" type="ORF">DDR33_09860</name>
</gene>
<dbReference type="PANTHER" id="PTHR13833">
    <property type="match status" value="1"/>
</dbReference>
<dbReference type="Gene3D" id="2.60.40.10">
    <property type="entry name" value="Immunoglobulins"/>
    <property type="match status" value="1"/>
</dbReference>
<keyword evidence="5" id="KW-1185">Reference proteome</keyword>
<dbReference type="InterPro" id="IPR001258">
    <property type="entry name" value="NHL_repeat"/>
</dbReference>
<feature type="domain" description="IPT/TIG" evidence="3">
    <location>
        <begin position="29"/>
        <end position="111"/>
    </location>
</feature>
<evidence type="ECO:0000313" key="4">
    <source>
        <dbReference type="EMBL" id="PWG80758.1"/>
    </source>
</evidence>
<dbReference type="SUPFAM" id="SSF101898">
    <property type="entry name" value="NHL repeat"/>
    <property type="match status" value="1"/>
</dbReference>
<dbReference type="CDD" id="cd14953">
    <property type="entry name" value="NHL_like_1"/>
    <property type="match status" value="1"/>
</dbReference>
<dbReference type="InterPro" id="IPR011042">
    <property type="entry name" value="6-blade_b-propeller_TolB-like"/>
</dbReference>
<dbReference type="SUPFAM" id="SSF81296">
    <property type="entry name" value="E set domains"/>
    <property type="match status" value="1"/>
</dbReference>
<dbReference type="EMBL" id="QEAS01000007">
    <property type="protein sequence ID" value="PWG80758.1"/>
    <property type="molecule type" value="Genomic_DNA"/>
</dbReference>
<feature type="repeat" description="NHL" evidence="2">
    <location>
        <begin position="194"/>
        <end position="224"/>
    </location>
</feature>
<accession>A0A2U2PH71</accession>
<organism evidence="4 5">
    <name type="scientific">Pararcticibacter amylolyticus</name>
    <dbReference type="NCBI Taxonomy" id="2173175"/>
    <lineage>
        <taxon>Bacteria</taxon>
        <taxon>Pseudomonadati</taxon>
        <taxon>Bacteroidota</taxon>
        <taxon>Sphingobacteriia</taxon>
        <taxon>Sphingobacteriales</taxon>
        <taxon>Sphingobacteriaceae</taxon>
        <taxon>Pararcticibacter</taxon>
    </lineage>
</organism>
<dbReference type="PROSITE" id="PS51125">
    <property type="entry name" value="NHL"/>
    <property type="match status" value="3"/>
</dbReference>
<dbReference type="SMART" id="SM00429">
    <property type="entry name" value="IPT"/>
    <property type="match status" value="1"/>
</dbReference>
<dbReference type="InterPro" id="IPR002909">
    <property type="entry name" value="IPT_dom"/>
</dbReference>
<dbReference type="InterPro" id="IPR014756">
    <property type="entry name" value="Ig_E-set"/>
</dbReference>
<proteinExistence type="predicted"/>
<comment type="caution">
    <text evidence="4">The sequence shown here is derived from an EMBL/GenBank/DDBJ whole genome shotgun (WGS) entry which is preliminary data.</text>
</comment>
<dbReference type="PANTHER" id="PTHR13833:SF71">
    <property type="entry name" value="NHL DOMAIN-CONTAINING PROTEIN"/>
    <property type="match status" value="1"/>
</dbReference>
<name>A0A2U2PH71_9SPHI</name>
<dbReference type="AlphaFoldDB" id="A0A2U2PH71"/>
<dbReference type="OrthoDB" id="791543at2"/>
<evidence type="ECO:0000256" key="2">
    <source>
        <dbReference type="PROSITE-ProRule" id="PRU00504"/>
    </source>
</evidence>
<reference evidence="4 5" key="1">
    <citation type="submission" date="2018-04" db="EMBL/GenBank/DDBJ databases">
        <title>Pedobacter chongqingensis sp. nov., isolated from a rottenly hemp rope.</title>
        <authorList>
            <person name="Cai Y."/>
        </authorList>
    </citation>
    <scope>NUCLEOTIDE SEQUENCE [LARGE SCALE GENOMIC DNA]</scope>
    <source>
        <strain evidence="4 5">FJ4-8</strain>
    </source>
</reference>
<feature type="repeat" description="NHL" evidence="2">
    <location>
        <begin position="128"/>
        <end position="170"/>
    </location>
</feature>
<dbReference type="InterPro" id="IPR013783">
    <property type="entry name" value="Ig-like_fold"/>
</dbReference>
<evidence type="ECO:0000313" key="5">
    <source>
        <dbReference type="Proteomes" id="UP000245647"/>
    </source>
</evidence>
<dbReference type="Proteomes" id="UP000245647">
    <property type="component" value="Unassembled WGS sequence"/>
</dbReference>
<feature type="repeat" description="NHL" evidence="2">
    <location>
        <begin position="248"/>
        <end position="278"/>
    </location>
</feature>
<evidence type="ECO:0000259" key="3">
    <source>
        <dbReference type="SMART" id="SM00429"/>
    </source>
</evidence>
<dbReference type="RefSeq" id="WP_109415614.1">
    <property type="nucleotide sequence ID" value="NZ_QEAS01000007.1"/>
</dbReference>
<keyword evidence="1" id="KW-0677">Repeat</keyword>
<protein>
    <submittedName>
        <fullName evidence="4">Gluconolactonase</fullName>
    </submittedName>
</protein>
<dbReference type="Pfam" id="PF01833">
    <property type="entry name" value="TIG"/>
    <property type="match status" value="1"/>
</dbReference>
<sequence length="442" mass="46414">MKRFMLLLLAIGLLNASCKKDEKTGNRPDPVVSSISPERGRAGTVLTISGENFSRLRTDNIIRINGIESKIVTFNEQNIYVEVPESEAVGNVPVSVSIAGRPVEGLSFEYMEPIIPYTTETFAGDGTASFADGTGVAAKFNNPEGVAIDSKGNIIVADRVNNRIRKITPDGVVSTLAGTGTAGRVDGPAATARFSGPWKVAVDKNDNIIVADRTNNMIRKISADGIVSTIAGNGTAGTADGLGTAARFSYPQDVEVDDNGIIYVVDYTNDRIRKITPDGTVSTLAGSSTGYADGTGTDAKFDKPCGIAIAHDGNLLVVDRNNQRVRKVTPQGVVTTFAGSGTKGLVDGDLATAAFSEPYGLCVDKNGNIFVADLAGHAIRKITIYGEVITIAGNGTGGFADGTVASAVMLKNPTDVVTDSQGRVYVADLANHRVRRLVQQSK</sequence>